<dbReference type="Gene3D" id="3.40.50.1820">
    <property type="entry name" value="alpha/beta hydrolase"/>
    <property type="match status" value="1"/>
</dbReference>
<dbReference type="PANTHER" id="PTHR48070:SF6">
    <property type="entry name" value="ESTERASE OVCA2"/>
    <property type="match status" value="1"/>
</dbReference>
<proteinExistence type="inferred from homology"/>
<evidence type="ECO:0000256" key="1">
    <source>
        <dbReference type="ARBA" id="ARBA00005863"/>
    </source>
</evidence>
<dbReference type="GO" id="GO:0016787">
    <property type="term" value="F:hydrolase activity"/>
    <property type="evidence" value="ECO:0007669"/>
    <property type="project" value="UniProtKB-KW"/>
</dbReference>
<comment type="similarity">
    <text evidence="1">Belongs to the LovG family.</text>
</comment>
<dbReference type="SUPFAM" id="SSF53474">
    <property type="entry name" value="alpha/beta-Hydrolases"/>
    <property type="match status" value="1"/>
</dbReference>
<evidence type="ECO:0000256" key="2">
    <source>
        <dbReference type="ARBA" id="ARBA00022801"/>
    </source>
</evidence>
<organism evidence="4 5">
    <name type="scientific">Cryptolaemus montrouzieri</name>
    <dbReference type="NCBI Taxonomy" id="559131"/>
    <lineage>
        <taxon>Eukaryota</taxon>
        <taxon>Metazoa</taxon>
        <taxon>Ecdysozoa</taxon>
        <taxon>Arthropoda</taxon>
        <taxon>Hexapoda</taxon>
        <taxon>Insecta</taxon>
        <taxon>Pterygota</taxon>
        <taxon>Neoptera</taxon>
        <taxon>Endopterygota</taxon>
        <taxon>Coleoptera</taxon>
        <taxon>Polyphaga</taxon>
        <taxon>Cucujiformia</taxon>
        <taxon>Coccinelloidea</taxon>
        <taxon>Coccinellidae</taxon>
        <taxon>Scymninae</taxon>
        <taxon>Scymnini</taxon>
        <taxon>Cryptolaemus</taxon>
    </lineage>
</organism>
<dbReference type="PANTHER" id="PTHR48070">
    <property type="entry name" value="ESTERASE OVCA2"/>
    <property type="match status" value="1"/>
</dbReference>
<evidence type="ECO:0000259" key="3">
    <source>
        <dbReference type="Pfam" id="PF03959"/>
    </source>
</evidence>
<dbReference type="FunFam" id="3.40.50.1820:FF:000073">
    <property type="entry name" value="esterase OVCA2 isoform X6"/>
    <property type="match status" value="1"/>
</dbReference>
<gene>
    <name evidence="4" type="ORF">HHI36_021654</name>
</gene>
<evidence type="ECO:0000313" key="5">
    <source>
        <dbReference type="Proteomes" id="UP001516400"/>
    </source>
</evidence>
<comment type="caution">
    <text evidence="4">The sequence shown here is derived from an EMBL/GenBank/DDBJ whole genome shotgun (WGS) entry which is preliminary data.</text>
</comment>
<reference evidence="4 5" key="1">
    <citation type="journal article" date="2021" name="BMC Biol.">
        <title>Horizontally acquired antibacterial genes associated with adaptive radiation of ladybird beetles.</title>
        <authorList>
            <person name="Li H.S."/>
            <person name="Tang X.F."/>
            <person name="Huang Y.H."/>
            <person name="Xu Z.Y."/>
            <person name="Chen M.L."/>
            <person name="Du X.Y."/>
            <person name="Qiu B.Y."/>
            <person name="Chen P.T."/>
            <person name="Zhang W."/>
            <person name="Slipinski A."/>
            <person name="Escalona H.E."/>
            <person name="Waterhouse R.M."/>
            <person name="Zwick A."/>
            <person name="Pang H."/>
        </authorList>
    </citation>
    <scope>NUCLEOTIDE SEQUENCE [LARGE SCALE GENOMIC DNA]</scope>
    <source>
        <strain evidence="4">SYSU2018</strain>
    </source>
</reference>
<dbReference type="AlphaFoldDB" id="A0ABD2MXQ7"/>
<dbReference type="InterPro" id="IPR050593">
    <property type="entry name" value="LovG"/>
</dbReference>
<dbReference type="InterPro" id="IPR005645">
    <property type="entry name" value="FSH-like_dom"/>
</dbReference>
<name>A0ABD2MXQ7_9CUCU</name>
<dbReference type="EMBL" id="JABFTP020000042">
    <property type="protein sequence ID" value="KAL3271156.1"/>
    <property type="molecule type" value="Genomic_DNA"/>
</dbReference>
<keyword evidence="2" id="KW-0378">Hydrolase</keyword>
<dbReference type="Pfam" id="PF03959">
    <property type="entry name" value="FSH1"/>
    <property type="match status" value="1"/>
</dbReference>
<keyword evidence="5" id="KW-1185">Reference proteome</keyword>
<evidence type="ECO:0000313" key="4">
    <source>
        <dbReference type="EMBL" id="KAL3271156.1"/>
    </source>
</evidence>
<protein>
    <recommendedName>
        <fullName evidence="3">Serine hydrolase domain-containing protein</fullName>
    </recommendedName>
</protein>
<dbReference type="InterPro" id="IPR029058">
    <property type="entry name" value="AB_hydrolase_fold"/>
</dbReference>
<sequence length="232" mass="26315">MTTEKLNGVLNNTKLQILALHGYRQNSETFRQKTGAFRKIVKKWAEFTFLDAPHKVEMVTGADDSVIGQSGENERGWFFNRDDRTFRGIRKEGPSIGFEESVKLVEETFEKKGPFDGIWAFSQGACFLGLLCDLQQRGLLKAKFNFAVIVAGFKSGSSEHSIFYGEPIPLPSLHVFGEGDQIIPWEMSETLSECFKTPVKVKHKGGHFVPASSEQKPTYQEFFERQYMLKNS</sequence>
<accession>A0ABD2MXQ7</accession>
<dbReference type="Proteomes" id="UP001516400">
    <property type="component" value="Unassembled WGS sequence"/>
</dbReference>
<feature type="domain" description="Serine hydrolase" evidence="3">
    <location>
        <begin position="13"/>
        <end position="216"/>
    </location>
</feature>